<evidence type="ECO:0000313" key="2">
    <source>
        <dbReference type="EMBL" id="KAK4771286.1"/>
    </source>
</evidence>
<evidence type="ECO:0008006" key="4">
    <source>
        <dbReference type="Google" id="ProtNLM"/>
    </source>
</evidence>
<dbReference type="GO" id="GO:0050178">
    <property type="term" value="F:phenylpyruvate tautomerase activity"/>
    <property type="evidence" value="ECO:0007669"/>
    <property type="project" value="TreeGrafter"/>
</dbReference>
<evidence type="ECO:0000256" key="1">
    <source>
        <dbReference type="ARBA" id="ARBA00005851"/>
    </source>
</evidence>
<keyword evidence="3" id="KW-1185">Reference proteome</keyword>
<dbReference type="GO" id="GO:0005615">
    <property type="term" value="C:extracellular space"/>
    <property type="evidence" value="ECO:0007669"/>
    <property type="project" value="TreeGrafter"/>
</dbReference>
<dbReference type="FunFam" id="3.30.429.10:FF:000004">
    <property type="entry name" value="Tautomerase/MIF superfamily protein"/>
    <property type="match status" value="1"/>
</dbReference>
<organism evidence="2 3">
    <name type="scientific">Trapa incisa</name>
    <dbReference type="NCBI Taxonomy" id="236973"/>
    <lineage>
        <taxon>Eukaryota</taxon>
        <taxon>Viridiplantae</taxon>
        <taxon>Streptophyta</taxon>
        <taxon>Embryophyta</taxon>
        <taxon>Tracheophyta</taxon>
        <taxon>Spermatophyta</taxon>
        <taxon>Magnoliopsida</taxon>
        <taxon>eudicotyledons</taxon>
        <taxon>Gunneridae</taxon>
        <taxon>Pentapetalae</taxon>
        <taxon>rosids</taxon>
        <taxon>malvids</taxon>
        <taxon>Myrtales</taxon>
        <taxon>Lythraceae</taxon>
        <taxon>Trapa</taxon>
    </lineage>
</organism>
<dbReference type="Gene3D" id="3.30.429.10">
    <property type="entry name" value="Macrophage Migration Inhibitory Factor"/>
    <property type="match status" value="1"/>
</dbReference>
<accession>A0AAN7QM60</accession>
<comment type="similarity">
    <text evidence="1">Belongs to the MIF family.</text>
</comment>
<dbReference type="AlphaFoldDB" id="A0AAN7QM60"/>
<dbReference type="PANTHER" id="PTHR11954:SF25">
    <property type="entry name" value="LS1-LIKE PROTEIN"/>
    <property type="match status" value="1"/>
</dbReference>
<evidence type="ECO:0000313" key="3">
    <source>
        <dbReference type="Proteomes" id="UP001345219"/>
    </source>
</evidence>
<reference evidence="2 3" key="1">
    <citation type="journal article" date="2023" name="Hortic Res">
        <title>Pangenome of water caltrop reveals structural variations and asymmetric subgenome divergence after allopolyploidization.</title>
        <authorList>
            <person name="Zhang X."/>
            <person name="Chen Y."/>
            <person name="Wang L."/>
            <person name="Yuan Y."/>
            <person name="Fang M."/>
            <person name="Shi L."/>
            <person name="Lu R."/>
            <person name="Comes H.P."/>
            <person name="Ma Y."/>
            <person name="Chen Y."/>
            <person name="Huang G."/>
            <person name="Zhou Y."/>
            <person name="Zheng Z."/>
            <person name="Qiu Y."/>
        </authorList>
    </citation>
    <scope>NUCLEOTIDE SEQUENCE [LARGE SCALE GENOMIC DNA]</scope>
    <source>
        <tissue evidence="2">Roots</tissue>
    </source>
</reference>
<protein>
    <recommendedName>
        <fullName evidence="4">Macrophage migration inhibitory factor</fullName>
    </recommendedName>
</protein>
<dbReference type="SUPFAM" id="SSF55331">
    <property type="entry name" value="Tautomerase/MIF"/>
    <property type="match status" value="1"/>
</dbReference>
<dbReference type="PANTHER" id="PTHR11954">
    <property type="entry name" value="D-DOPACHROME DECARBOXYLASE"/>
    <property type="match status" value="1"/>
</dbReference>
<dbReference type="InterPro" id="IPR014347">
    <property type="entry name" value="Tautomerase/MIF_sf"/>
</dbReference>
<gene>
    <name evidence="2" type="ORF">SAY87_031818</name>
</gene>
<comment type="caution">
    <text evidence="2">The sequence shown here is derived from an EMBL/GenBank/DDBJ whole genome shotgun (WGS) entry which is preliminary data.</text>
</comment>
<dbReference type="Pfam" id="PF01187">
    <property type="entry name" value="MIF"/>
    <property type="match status" value="1"/>
</dbReference>
<name>A0AAN7QM60_9MYRT</name>
<sequence length="202" mass="22203">MGPVALSQRSKLPVTSNYIRTGKLGRETGIEGEKGLDWNSASIQRTSYISRYNCKLSPTIIHKRKIKCHSSKLFSSAQGEPEIREQPDGKMPCLYISTNVCLDGVDTEPIFVQATKAVSSIIGRPENFVMVILKGSLAISFGGNKDPAVYAEIIAMGGITREVKRQLISTLGSILHDNLSVPPARFFLKVFDTTAHRSYSKL</sequence>
<proteinExistence type="inferred from homology"/>
<dbReference type="EMBL" id="JAXIOK010000005">
    <property type="protein sequence ID" value="KAK4771286.1"/>
    <property type="molecule type" value="Genomic_DNA"/>
</dbReference>
<dbReference type="Proteomes" id="UP001345219">
    <property type="component" value="Chromosome 24"/>
</dbReference>
<dbReference type="InterPro" id="IPR001398">
    <property type="entry name" value="Macrophage_inhib_fac"/>
</dbReference>